<keyword evidence="3 6" id="KW-0812">Transmembrane</keyword>
<keyword evidence="4 6" id="KW-1133">Transmembrane helix</keyword>
<evidence type="ECO:0000256" key="6">
    <source>
        <dbReference type="SAM" id="Phobius"/>
    </source>
</evidence>
<feature type="transmembrane region" description="Helical" evidence="6">
    <location>
        <begin position="143"/>
        <end position="162"/>
    </location>
</feature>
<comment type="subcellular location">
    <subcellularLocation>
        <location evidence="1">Endomembrane system</location>
        <topology evidence="1">Multi-pass membrane protein</topology>
    </subcellularLocation>
</comment>
<comment type="caution">
    <text evidence="8">The sequence shown here is derived from an EMBL/GenBank/DDBJ whole genome shotgun (WGS) entry which is preliminary data.</text>
</comment>
<organism evidence="8 9">
    <name type="scientific">Alkalihalophilus lindianensis</name>
    <dbReference type="NCBI Taxonomy" id="1630542"/>
    <lineage>
        <taxon>Bacteria</taxon>
        <taxon>Bacillati</taxon>
        <taxon>Bacillota</taxon>
        <taxon>Bacilli</taxon>
        <taxon>Bacillales</taxon>
        <taxon>Bacillaceae</taxon>
        <taxon>Alkalihalophilus</taxon>
    </lineage>
</organism>
<feature type="domain" description="EamA" evidence="7">
    <location>
        <begin position="3"/>
        <end position="133"/>
    </location>
</feature>
<dbReference type="PANTHER" id="PTHR22911">
    <property type="entry name" value="ACYL-MALONYL CONDENSING ENZYME-RELATED"/>
    <property type="match status" value="1"/>
</dbReference>
<evidence type="ECO:0000256" key="2">
    <source>
        <dbReference type="ARBA" id="ARBA00007362"/>
    </source>
</evidence>
<feature type="transmembrane region" description="Helical" evidence="6">
    <location>
        <begin position="93"/>
        <end position="110"/>
    </location>
</feature>
<feature type="transmembrane region" description="Helical" evidence="6">
    <location>
        <begin position="174"/>
        <end position="191"/>
    </location>
</feature>
<protein>
    <submittedName>
        <fullName evidence="8">DMT family transporter</fullName>
    </submittedName>
</protein>
<dbReference type="InterPro" id="IPR037185">
    <property type="entry name" value="EmrE-like"/>
</dbReference>
<evidence type="ECO:0000256" key="1">
    <source>
        <dbReference type="ARBA" id="ARBA00004127"/>
    </source>
</evidence>
<sequence>MKNGVILAVASAFIFSVMNVFVKAASETIPVSEIVFFRSVIGTIIILFLMKKAAVSFSRKGVPMLVVRGMLGALYLLAYFYTIAHIPLGDASILAHLSPFFAILLSAVFLKEKINKRIIIVLPLFVLGAMFLINPFSYDSYTVYALVGVLSALLAAGAATSIRFLSKSHHKYEIVFYFLATGTLISIPLMWHEFVIPTLMGWIYLLCIGIVSLIGQIVLTSAFTHENVMVVEVVRYIGIFFNVMWGFLIWGETLTFISILGGALIIAGSIFLSRRKHEAVSMHQPPLKKGIS</sequence>
<feature type="transmembrane region" description="Helical" evidence="6">
    <location>
        <begin position="256"/>
        <end position="273"/>
    </location>
</feature>
<evidence type="ECO:0000256" key="4">
    <source>
        <dbReference type="ARBA" id="ARBA00022989"/>
    </source>
</evidence>
<dbReference type="InterPro" id="IPR000620">
    <property type="entry name" value="EamA_dom"/>
</dbReference>
<name>A0ABU3XDZ2_9BACI</name>
<comment type="similarity">
    <text evidence="2">Belongs to the EamA transporter family.</text>
</comment>
<dbReference type="EMBL" id="JAWJBA010000006">
    <property type="protein sequence ID" value="MDV2686115.1"/>
    <property type="molecule type" value="Genomic_DNA"/>
</dbReference>
<feature type="transmembrane region" description="Helical" evidence="6">
    <location>
        <begin position="233"/>
        <end position="250"/>
    </location>
</feature>
<keyword evidence="5 6" id="KW-0472">Membrane</keyword>
<dbReference type="RefSeq" id="WP_317123282.1">
    <property type="nucleotide sequence ID" value="NZ_JAWJBA010000006.1"/>
</dbReference>
<feature type="transmembrane region" description="Helical" evidence="6">
    <location>
        <begin position="203"/>
        <end position="221"/>
    </location>
</feature>
<evidence type="ECO:0000259" key="7">
    <source>
        <dbReference type="Pfam" id="PF00892"/>
    </source>
</evidence>
<feature type="transmembrane region" description="Helical" evidence="6">
    <location>
        <begin position="117"/>
        <end position="137"/>
    </location>
</feature>
<evidence type="ECO:0000256" key="3">
    <source>
        <dbReference type="ARBA" id="ARBA00022692"/>
    </source>
</evidence>
<dbReference type="Proteomes" id="UP001287282">
    <property type="component" value="Unassembled WGS sequence"/>
</dbReference>
<gene>
    <name evidence="8" type="ORF">RYX56_17235</name>
</gene>
<keyword evidence="9" id="KW-1185">Reference proteome</keyword>
<feature type="domain" description="EamA" evidence="7">
    <location>
        <begin position="145"/>
        <end position="273"/>
    </location>
</feature>
<evidence type="ECO:0000313" key="9">
    <source>
        <dbReference type="Proteomes" id="UP001287282"/>
    </source>
</evidence>
<accession>A0ABU3XDZ2</accession>
<dbReference type="PANTHER" id="PTHR22911:SF6">
    <property type="entry name" value="SOLUTE CARRIER FAMILY 35 MEMBER G1"/>
    <property type="match status" value="1"/>
</dbReference>
<feature type="transmembrane region" description="Helical" evidence="6">
    <location>
        <begin position="62"/>
        <end position="81"/>
    </location>
</feature>
<dbReference type="SUPFAM" id="SSF103481">
    <property type="entry name" value="Multidrug resistance efflux transporter EmrE"/>
    <property type="match status" value="2"/>
</dbReference>
<reference evidence="8 9" key="1">
    <citation type="submission" date="2023-10" db="EMBL/GenBank/DDBJ databases">
        <title>Screening of Alkalihalobacillus lindianensis BZ-TG-R113 and Its Alleviation of Salt Stress on Rapeseed Growth.</title>
        <authorList>
            <person name="Zhao B."/>
            <person name="Guo T."/>
        </authorList>
    </citation>
    <scope>NUCLEOTIDE SEQUENCE [LARGE SCALE GENOMIC DNA]</scope>
    <source>
        <strain evidence="8 9">BZ-TG-R113</strain>
    </source>
</reference>
<dbReference type="Pfam" id="PF00892">
    <property type="entry name" value="EamA"/>
    <property type="match status" value="2"/>
</dbReference>
<proteinExistence type="inferred from homology"/>
<evidence type="ECO:0000256" key="5">
    <source>
        <dbReference type="ARBA" id="ARBA00023136"/>
    </source>
</evidence>
<feature type="transmembrane region" description="Helical" evidence="6">
    <location>
        <begin position="34"/>
        <end position="50"/>
    </location>
</feature>
<evidence type="ECO:0000313" key="8">
    <source>
        <dbReference type="EMBL" id="MDV2686115.1"/>
    </source>
</evidence>